<protein>
    <submittedName>
        <fullName evidence="2">Uncharacterized protein</fullName>
    </submittedName>
</protein>
<reference evidence="2 3" key="1">
    <citation type="journal article" date="2012" name="J. Bacteriol.">
        <title>Draft Genome Sequence of Novosphingobium nitrogenifigens Y88T.</title>
        <authorList>
            <person name="Strabala T.J."/>
            <person name="Macdonald L."/>
            <person name="Liu V."/>
            <person name="Smit A.M."/>
        </authorList>
    </citation>
    <scope>NUCLEOTIDE SEQUENCE [LARGE SCALE GENOMIC DNA]</scope>
    <source>
        <strain evidence="2 3">DSM 19370</strain>
    </source>
</reference>
<keyword evidence="3" id="KW-1185">Reference proteome</keyword>
<evidence type="ECO:0000256" key="1">
    <source>
        <dbReference type="SAM" id="MobiDB-lite"/>
    </source>
</evidence>
<sequence>MAGAPSANGRPLKAPTPNFCANDATAQQHDCIHHFHQEMDEHTQI</sequence>
<dbReference type="HOGENOM" id="CLU_3202716_0_0_5"/>
<evidence type="ECO:0000313" key="3">
    <source>
        <dbReference type="Proteomes" id="UP000004728"/>
    </source>
</evidence>
<evidence type="ECO:0000313" key="2">
    <source>
        <dbReference type="EMBL" id="EGD58261.1"/>
    </source>
</evidence>
<name>F1ZAW2_9SPHN</name>
<proteinExistence type="predicted"/>
<accession>F1ZAW2</accession>
<gene>
    <name evidence="2" type="ORF">Y88_0313</name>
</gene>
<dbReference type="STRING" id="983920.Y88_0313"/>
<dbReference type="AlphaFoldDB" id="F1ZAW2"/>
<dbReference type="Proteomes" id="UP000004728">
    <property type="component" value="Unassembled WGS sequence"/>
</dbReference>
<dbReference type="InParanoid" id="F1ZAW2"/>
<feature type="region of interest" description="Disordered" evidence="1">
    <location>
        <begin position="1"/>
        <end position="22"/>
    </location>
</feature>
<organism evidence="2 3">
    <name type="scientific">Novosphingobium nitrogenifigens DSM 19370</name>
    <dbReference type="NCBI Taxonomy" id="983920"/>
    <lineage>
        <taxon>Bacteria</taxon>
        <taxon>Pseudomonadati</taxon>
        <taxon>Pseudomonadota</taxon>
        <taxon>Alphaproteobacteria</taxon>
        <taxon>Sphingomonadales</taxon>
        <taxon>Sphingomonadaceae</taxon>
        <taxon>Novosphingobium</taxon>
    </lineage>
</organism>
<comment type="caution">
    <text evidence="2">The sequence shown here is derived from an EMBL/GenBank/DDBJ whole genome shotgun (WGS) entry which is preliminary data.</text>
</comment>
<dbReference type="EMBL" id="AEWJ01000044">
    <property type="protein sequence ID" value="EGD58261.1"/>
    <property type="molecule type" value="Genomic_DNA"/>
</dbReference>